<evidence type="ECO:0000313" key="4">
    <source>
        <dbReference type="Proteomes" id="UP001597045"/>
    </source>
</evidence>
<feature type="chain" id="PRO_5046481521" evidence="1">
    <location>
        <begin position="21"/>
        <end position="181"/>
    </location>
</feature>
<dbReference type="PROSITE" id="PS50231">
    <property type="entry name" value="RICIN_B_LECTIN"/>
    <property type="match status" value="1"/>
</dbReference>
<keyword evidence="1" id="KW-0732">Signal</keyword>
<accession>A0ABW3MB14</accession>
<gene>
    <name evidence="3" type="ORF">ACFQ1S_17165</name>
</gene>
<evidence type="ECO:0000259" key="2">
    <source>
        <dbReference type="SMART" id="SM00458"/>
    </source>
</evidence>
<dbReference type="SUPFAM" id="SSF50370">
    <property type="entry name" value="Ricin B-like lectins"/>
    <property type="match status" value="1"/>
</dbReference>
<evidence type="ECO:0000256" key="1">
    <source>
        <dbReference type="SAM" id="SignalP"/>
    </source>
</evidence>
<dbReference type="InterPro" id="IPR035992">
    <property type="entry name" value="Ricin_B-like_lectins"/>
</dbReference>
<dbReference type="Gene3D" id="2.80.10.50">
    <property type="match status" value="2"/>
</dbReference>
<organism evidence="3 4">
    <name type="scientific">Kibdelosporangium lantanae</name>
    <dbReference type="NCBI Taxonomy" id="1497396"/>
    <lineage>
        <taxon>Bacteria</taxon>
        <taxon>Bacillati</taxon>
        <taxon>Actinomycetota</taxon>
        <taxon>Actinomycetes</taxon>
        <taxon>Pseudonocardiales</taxon>
        <taxon>Pseudonocardiaceae</taxon>
        <taxon>Kibdelosporangium</taxon>
    </lineage>
</organism>
<reference evidence="4" key="1">
    <citation type="journal article" date="2019" name="Int. J. Syst. Evol. Microbiol.">
        <title>The Global Catalogue of Microorganisms (GCM) 10K type strain sequencing project: providing services to taxonomists for standard genome sequencing and annotation.</title>
        <authorList>
            <consortium name="The Broad Institute Genomics Platform"/>
            <consortium name="The Broad Institute Genome Sequencing Center for Infectious Disease"/>
            <person name="Wu L."/>
            <person name="Ma J."/>
        </authorList>
    </citation>
    <scope>NUCLEOTIDE SEQUENCE [LARGE SCALE GENOMIC DNA]</scope>
    <source>
        <strain evidence="4">JCM 31486</strain>
    </source>
</reference>
<dbReference type="InterPro" id="IPR000772">
    <property type="entry name" value="Ricin_B_lectin"/>
</dbReference>
<sequence length="181" mass="20107">MLRKLRRVIAALSVVLSAFAVTEGVAEASAPATVLAGDYAIHSAYDFRCLDVYANGAGPWVQVWTCNSQANQTFFWLHYQDTETYEFRTSDYWCVDGRYGRGSSLERSPCTGALSQRWRLDTSSHGYGFVIKSALYPDLVWDVYDNGRGTKVQLWDNNGQVNQAWTFSCVSCLAAAGSSAR</sequence>
<dbReference type="Pfam" id="PF00652">
    <property type="entry name" value="Ricin_B_lectin"/>
    <property type="match status" value="1"/>
</dbReference>
<feature type="domain" description="Ricin B lectin" evidence="2">
    <location>
        <begin position="37"/>
        <end position="168"/>
    </location>
</feature>
<evidence type="ECO:0000313" key="3">
    <source>
        <dbReference type="EMBL" id="MFD1047152.1"/>
    </source>
</evidence>
<protein>
    <submittedName>
        <fullName evidence="3">RICIN domain-containing protein</fullName>
    </submittedName>
</protein>
<keyword evidence="4" id="KW-1185">Reference proteome</keyword>
<proteinExistence type="predicted"/>
<name>A0ABW3MB14_9PSEU</name>
<dbReference type="Proteomes" id="UP001597045">
    <property type="component" value="Unassembled WGS sequence"/>
</dbReference>
<comment type="caution">
    <text evidence="3">The sequence shown here is derived from an EMBL/GenBank/DDBJ whole genome shotgun (WGS) entry which is preliminary data.</text>
</comment>
<dbReference type="EMBL" id="JBHTIS010000950">
    <property type="protein sequence ID" value="MFD1047152.1"/>
    <property type="molecule type" value="Genomic_DNA"/>
</dbReference>
<dbReference type="SMART" id="SM00458">
    <property type="entry name" value="RICIN"/>
    <property type="match status" value="1"/>
</dbReference>
<feature type="signal peptide" evidence="1">
    <location>
        <begin position="1"/>
        <end position="20"/>
    </location>
</feature>
<dbReference type="CDD" id="cd00161">
    <property type="entry name" value="beta-trefoil_Ricin-like"/>
    <property type="match status" value="1"/>
</dbReference>